<evidence type="ECO:0000313" key="1">
    <source>
        <dbReference type="EMBL" id="MEY7998763.1"/>
    </source>
</evidence>
<protein>
    <submittedName>
        <fullName evidence="1">Late competence development ComFB family protein</fullName>
    </submittedName>
</protein>
<dbReference type="RefSeq" id="WP_369702652.1">
    <property type="nucleotide sequence ID" value="NZ_JBGEWD010000001.1"/>
</dbReference>
<comment type="caution">
    <text evidence="1">The sequence shown here is derived from an EMBL/GenBank/DDBJ whole genome shotgun (WGS) entry which is preliminary data.</text>
</comment>
<dbReference type="Proteomes" id="UP001564657">
    <property type="component" value="Unassembled WGS sequence"/>
</dbReference>
<evidence type="ECO:0000313" key="2">
    <source>
        <dbReference type="Proteomes" id="UP001564657"/>
    </source>
</evidence>
<gene>
    <name evidence="1" type="ORF">AB8U03_00890</name>
</gene>
<accession>A0ABV4BJ03</accession>
<proteinExistence type="predicted"/>
<dbReference type="InterPro" id="IPR019657">
    <property type="entry name" value="ComFB"/>
</dbReference>
<sequence>MIKNYMEDIVDKLMPKILENYDDICKCPKCMDDIKAIVLNNLPPKYISSEKGLLYTKINQLSEEFNTNIVKEIALAINIVSKNPLHHC</sequence>
<name>A0ABV4BJ03_9CLOT</name>
<dbReference type="Pfam" id="PF10719">
    <property type="entry name" value="ComFB"/>
    <property type="match status" value="1"/>
</dbReference>
<keyword evidence="2" id="KW-1185">Reference proteome</keyword>
<organism evidence="1 2">
    <name type="scientific">Clostridium moutaii</name>
    <dbReference type="NCBI Taxonomy" id="3240932"/>
    <lineage>
        <taxon>Bacteria</taxon>
        <taxon>Bacillati</taxon>
        <taxon>Bacillota</taxon>
        <taxon>Clostridia</taxon>
        <taxon>Eubacteriales</taxon>
        <taxon>Clostridiaceae</taxon>
        <taxon>Clostridium</taxon>
    </lineage>
</organism>
<dbReference type="EMBL" id="JBGEWD010000001">
    <property type="protein sequence ID" value="MEY7998763.1"/>
    <property type="molecule type" value="Genomic_DNA"/>
</dbReference>
<reference evidence="1 2" key="1">
    <citation type="submission" date="2024-08" db="EMBL/GenBank/DDBJ databases">
        <title>Clostridium lapicellarii sp. nov., and Clostridium renhuaiense sp. nov., two species isolated from the mud in a fermentation cellar used for producing sauce-flavour Chinese liquors.</title>
        <authorList>
            <person name="Yang F."/>
            <person name="Wang H."/>
            <person name="Chen L.Q."/>
            <person name="Zhou N."/>
            <person name="Lu J.J."/>
            <person name="Pu X.X."/>
            <person name="Wan B."/>
            <person name="Wang L."/>
            <person name="Liu S.J."/>
        </authorList>
    </citation>
    <scope>NUCLEOTIDE SEQUENCE [LARGE SCALE GENOMIC DNA]</scope>
    <source>
        <strain evidence="1 2">MT-5</strain>
    </source>
</reference>